<evidence type="ECO:0000313" key="1">
    <source>
        <dbReference type="EMBL" id="NBL64063.1"/>
    </source>
</evidence>
<dbReference type="RefSeq" id="WP_166535884.1">
    <property type="nucleotide sequence ID" value="NZ_JAABLM010000002.1"/>
</dbReference>
<keyword evidence="2" id="KW-1185">Reference proteome</keyword>
<proteinExistence type="predicted"/>
<dbReference type="Proteomes" id="UP000798602">
    <property type="component" value="Unassembled WGS sequence"/>
</dbReference>
<evidence type="ECO:0000313" key="2">
    <source>
        <dbReference type="Proteomes" id="UP000798602"/>
    </source>
</evidence>
<dbReference type="EMBL" id="JAABLM010000002">
    <property type="protein sequence ID" value="NBL64063.1"/>
    <property type="molecule type" value="Genomic_DNA"/>
</dbReference>
<comment type="caution">
    <text evidence="1">The sequence shown here is derived from an EMBL/GenBank/DDBJ whole genome shotgun (WGS) entry which is preliminary data.</text>
</comment>
<reference evidence="2" key="1">
    <citation type="submission" date="2020-01" db="EMBL/GenBank/DDBJ databases">
        <title>Sphingomonas sp. strain CSW-10.</title>
        <authorList>
            <person name="Chen W.-M."/>
        </authorList>
    </citation>
    <scope>NUCLEOTIDE SEQUENCE [LARGE SCALE GENOMIC DNA]</scope>
    <source>
        <strain evidence="2">NST-5</strain>
    </source>
</reference>
<organism evidence="1 2">
    <name type="scientific">Flavobacterium ichthyis</name>
    <dbReference type="NCBI Taxonomy" id="2698827"/>
    <lineage>
        <taxon>Bacteria</taxon>
        <taxon>Pseudomonadati</taxon>
        <taxon>Bacteroidota</taxon>
        <taxon>Flavobacteriia</taxon>
        <taxon>Flavobacteriales</taxon>
        <taxon>Flavobacteriaceae</taxon>
        <taxon>Flavobacterium</taxon>
    </lineage>
</organism>
<protein>
    <submittedName>
        <fullName evidence="1">Uncharacterized protein</fullName>
    </submittedName>
</protein>
<accession>A0ABW9ZB88</accession>
<name>A0ABW9ZB88_9FLAO</name>
<gene>
    <name evidence="1" type="ORF">GV828_02480</name>
</gene>
<sequence>MCQFNFLIIENNAVENVIIEVGKASDFRFQNVLTKFSIPNLNSYVTDLGEDNCNCGSVIGCSKWREDEKFNIEKDTQKTASSNYYLRNKSSLI</sequence>